<protein>
    <submittedName>
        <fullName evidence="2">Sel1 repeat family protein</fullName>
    </submittedName>
</protein>
<proteinExistence type="predicted"/>
<accession>A0ABX8MYC5</accession>
<dbReference type="EMBL" id="CP077076">
    <property type="protein sequence ID" value="QXH49159.1"/>
    <property type="molecule type" value="Genomic_DNA"/>
</dbReference>
<gene>
    <name evidence="2" type="ORF">KSS94_14460</name>
</gene>
<evidence type="ECO:0000256" key="1">
    <source>
        <dbReference type="SAM" id="SignalP"/>
    </source>
</evidence>
<name>A0ABX8MYC5_9PSED</name>
<evidence type="ECO:0000313" key="3">
    <source>
        <dbReference type="Proteomes" id="UP001046350"/>
    </source>
</evidence>
<keyword evidence="3" id="KW-1185">Reference proteome</keyword>
<reference evidence="2" key="1">
    <citation type="journal article" date="2021" name="Microorganisms">
        <title>The Ever-Expanding Pseudomonas Genus: Description of 43 New Species and Partition of the Pseudomonas putida Group.</title>
        <authorList>
            <person name="Girard L."/>
            <person name="Lood C."/>
            <person name="Hofte M."/>
            <person name="Vandamme P."/>
            <person name="Rokni-Zadeh H."/>
            <person name="van Noort V."/>
            <person name="Lavigne R."/>
            <person name="De Mot R."/>
        </authorList>
    </citation>
    <scope>NUCLEOTIDE SEQUENCE</scope>
    <source>
        <strain evidence="2">COW40</strain>
    </source>
</reference>
<feature type="signal peptide" evidence="1">
    <location>
        <begin position="1"/>
        <end position="22"/>
    </location>
</feature>
<evidence type="ECO:0000313" key="2">
    <source>
        <dbReference type="EMBL" id="QXH49159.1"/>
    </source>
</evidence>
<dbReference type="Proteomes" id="UP001046350">
    <property type="component" value="Chromosome"/>
</dbReference>
<feature type="chain" id="PRO_5045148254" evidence="1">
    <location>
        <begin position="23"/>
        <end position="330"/>
    </location>
</feature>
<dbReference type="RefSeq" id="WP_217838783.1">
    <property type="nucleotide sequence ID" value="NZ_CP077076.1"/>
</dbReference>
<organism evidence="2 3">
    <name type="scientific">Pseudomonas fakonensis</name>
    <dbReference type="NCBI Taxonomy" id="2842355"/>
    <lineage>
        <taxon>Bacteria</taxon>
        <taxon>Pseudomonadati</taxon>
        <taxon>Pseudomonadota</taxon>
        <taxon>Gammaproteobacteria</taxon>
        <taxon>Pseudomonadales</taxon>
        <taxon>Pseudomonadaceae</taxon>
        <taxon>Pseudomonas</taxon>
    </lineage>
</organism>
<keyword evidence="1" id="KW-0732">Signal</keyword>
<sequence length="330" mass="35611">MIKFHRYAAALFVALLCPQVLADQPACPATDFATFWQAYSQDPELQRAFTRDRVSRLQLKPSGEDFAPVADTVASNQLAFPLVQPVQATSDAVRVNVEGHTAEVVDLRAGLNSMRIYGFRQQQCWRLERLEDWSIDERDLKVTDMPGMSREQRVCELRGGGFLSLAGLEAYPLTLELFDAGLQNYLCAAQSGDPQINLQAAGLSMSQMATYLGYGPTEHLLQVAARQLPVAGMQLAYFYCDGGDSSSSRERCEAPMKARAALAKAASMGDADALQMQAEALEHGRFGAPEPARAIACYQAAAAAGNKVSKQALVRLGVAPQAAAAGVSCN</sequence>